<keyword evidence="4" id="KW-0804">Transcription</keyword>
<evidence type="ECO:0000259" key="5">
    <source>
        <dbReference type="PROSITE" id="PS01124"/>
    </source>
</evidence>
<evidence type="ECO:0000313" key="7">
    <source>
        <dbReference type="Proteomes" id="UP000704762"/>
    </source>
</evidence>
<accession>A0ABS2RKQ2</accession>
<protein>
    <submittedName>
        <fullName evidence="6">AraC-like DNA-binding protein</fullName>
    </submittedName>
</protein>
<gene>
    <name evidence="6" type="ORF">JOE57_002511</name>
</gene>
<dbReference type="SMART" id="SM00342">
    <property type="entry name" value="HTH_ARAC"/>
    <property type="match status" value="1"/>
</dbReference>
<dbReference type="InterPro" id="IPR018060">
    <property type="entry name" value="HTH_AraC"/>
</dbReference>
<name>A0ABS2RKQ2_9ACTN</name>
<keyword evidence="3" id="KW-0010">Activator</keyword>
<dbReference type="InterPro" id="IPR050204">
    <property type="entry name" value="AraC_XylS_family_regulators"/>
</dbReference>
<dbReference type="PANTHER" id="PTHR46796">
    <property type="entry name" value="HTH-TYPE TRANSCRIPTIONAL ACTIVATOR RHAS-RELATED"/>
    <property type="match status" value="1"/>
</dbReference>
<dbReference type="SUPFAM" id="SSF46689">
    <property type="entry name" value="Homeodomain-like"/>
    <property type="match status" value="1"/>
</dbReference>
<evidence type="ECO:0000256" key="1">
    <source>
        <dbReference type="ARBA" id="ARBA00023015"/>
    </source>
</evidence>
<dbReference type="EMBL" id="JAFBCF010000001">
    <property type="protein sequence ID" value="MBM7799590.1"/>
    <property type="molecule type" value="Genomic_DNA"/>
</dbReference>
<feature type="domain" description="HTH araC/xylS-type" evidence="5">
    <location>
        <begin position="171"/>
        <end position="273"/>
    </location>
</feature>
<reference evidence="6 7" key="1">
    <citation type="submission" date="2021-01" db="EMBL/GenBank/DDBJ databases">
        <title>Sequencing the genomes of 1000 actinobacteria strains.</title>
        <authorList>
            <person name="Klenk H.-P."/>
        </authorList>
    </citation>
    <scope>NUCLEOTIDE SEQUENCE [LARGE SCALE GENOMIC DNA]</scope>
    <source>
        <strain evidence="6 7">DSM 18662</strain>
    </source>
</reference>
<dbReference type="PROSITE" id="PS01124">
    <property type="entry name" value="HTH_ARAC_FAMILY_2"/>
    <property type="match status" value="1"/>
</dbReference>
<evidence type="ECO:0000256" key="3">
    <source>
        <dbReference type="ARBA" id="ARBA00023159"/>
    </source>
</evidence>
<dbReference type="SUPFAM" id="SSF51215">
    <property type="entry name" value="Regulatory protein AraC"/>
    <property type="match status" value="1"/>
</dbReference>
<sequence>MTLPTLQVVTRSRVLVADYRPGSSYGPRLLTDFELVWLLEGSAVWRSQQLDAAGAVLAEDSQLLRPGMIALARAGTRDSYQWDRDRSSRHAYVHFQVLELGALPPAADWPTVRQLSGIPILQGLSSYLLELAGSESEAARRRSDEMVQLLLDIFVTGPLGPGFPQLPGHVAEVVEYVRRVWSTSGMRIVTADEIAEAANVSVGHLFRLFRDSYGCGPVRALELVRLARAAVSLQRSNATIAEIAERSGYSNPYHFSRRFAQVYATPPGAFRKGSSGADPLAPLKESRLLPMAHLLLNTAVAG</sequence>
<comment type="caution">
    <text evidence="6">The sequence shown here is derived from an EMBL/GenBank/DDBJ whole genome shotgun (WGS) entry which is preliminary data.</text>
</comment>
<evidence type="ECO:0000313" key="6">
    <source>
        <dbReference type="EMBL" id="MBM7799590.1"/>
    </source>
</evidence>
<evidence type="ECO:0000256" key="2">
    <source>
        <dbReference type="ARBA" id="ARBA00023125"/>
    </source>
</evidence>
<proteinExistence type="predicted"/>
<dbReference type="InterPro" id="IPR009057">
    <property type="entry name" value="Homeodomain-like_sf"/>
</dbReference>
<keyword evidence="1" id="KW-0805">Transcription regulation</keyword>
<dbReference type="PROSITE" id="PS00041">
    <property type="entry name" value="HTH_ARAC_FAMILY_1"/>
    <property type="match status" value="1"/>
</dbReference>
<dbReference type="Proteomes" id="UP000704762">
    <property type="component" value="Unassembled WGS sequence"/>
</dbReference>
<dbReference type="RefSeq" id="WP_204918443.1">
    <property type="nucleotide sequence ID" value="NZ_BAAAQP010000009.1"/>
</dbReference>
<organism evidence="6 7">
    <name type="scientific">Microlunatus panaciterrae</name>
    <dbReference type="NCBI Taxonomy" id="400768"/>
    <lineage>
        <taxon>Bacteria</taxon>
        <taxon>Bacillati</taxon>
        <taxon>Actinomycetota</taxon>
        <taxon>Actinomycetes</taxon>
        <taxon>Propionibacteriales</taxon>
        <taxon>Propionibacteriaceae</taxon>
        <taxon>Microlunatus</taxon>
    </lineage>
</organism>
<keyword evidence="7" id="KW-1185">Reference proteome</keyword>
<dbReference type="Gene3D" id="1.10.10.60">
    <property type="entry name" value="Homeodomain-like"/>
    <property type="match status" value="2"/>
</dbReference>
<dbReference type="InterPro" id="IPR037923">
    <property type="entry name" value="HTH-like"/>
</dbReference>
<dbReference type="Pfam" id="PF12833">
    <property type="entry name" value="HTH_18"/>
    <property type="match status" value="1"/>
</dbReference>
<dbReference type="InterPro" id="IPR018062">
    <property type="entry name" value="HTH_AraC-typ_CS"/>
</dbReference>
<evidence type="ECO:0000256" key="4">
    <source>
        <dbReference type="ARBA" id="ARBA00023163"/>
    </source>
</evidence>
<keyword evidence="2" id="KW-0238">DNA-binding</keyword>